<organism evidence="1 2">
    <name type="scientific">Nocardioides luteus</name>
    <dbReference type="NCBI Taxonomy" id="1844"/>
    <lineage>
        <taxon>Bacteria</taxon>
        <taxon>Bacillati</taxon>
        <taxon>Actinomycetota</taxon>
        <taxon>Actinomycetes</taxon>
        <taxon>Propionibacteriales</taxon>
        <taxon>Nocardioidaceae</taxon>
        <taxon>Nocardioides</taxon>
    </lineage>
</organism>
<dbReference type="Proteomes" id="UP000033772">
    <property type="component" value="Unassembled WGS sequence"/>
</dbReference>
<reference evidence="1" key="1">
    <citation type="submission" date="2016-10" db="EMBL/GenBank/DDBJ databases">
        <title>Draft Genome Sequence of Nocardioides luteus Strain BAFB, an Alkane-Degrading Bacterium Isolated from JP-7 Polluted Soil.</title>
        <authorList>
            <person name="Brown L."/>
            <person name="Ruiz O.N."/>
            <person name="Gunasekera T."/>
        </authorList>
    </citation>
    <scope>NUCLEOTIDE SEQUENCE [LARGE SCALE GENOMIC DNA]</scope>
    <source>
        <strain evidence="1">BAFB</strain>
    </source>
</reference>
<evidence type="ECO:0000313" key="2">
    <source>
        <dbReference type="Proteomes" id="UP000033772"/>
    </source>
</evidence>
<sequence length="176" mass="19355">MSWTSHHRRGEILRGVVAAIDERRDGLLPMDLPGVTETFTDELDLLAALQLRWHTRLSGRIESELANQPMDLEDAVVRAWHGAADDLPGVREVLDRYHALPVDDAMATALAKSQAKEHLTLAVMAGRGAYADAECVRLGSMIEARARAEYEPAVEIVERGPFAGLVDMFRAVRSAA</sequence>
<proteinExistence type="predicted"/>
<dbReference type="AlphaFoldDB" id="A0A1J4N4X1"/>
<accession>A0A1J4N4X1</accession>
<dbReference type="RefSeq" id="WP_045549830.1">
    <property type="nucleotide sequence ID" value="NZ_JZDQ02000014.1"/>
</dbReference>
<dbReference type="EMBL" id="JZDQ02000014">
    <property type="protein sequence ID" value="OIJ26598.1"/>
    <property type="molecule type" value="Genomic_DNA"/>
</dbReference>
<protein>
    <submittedName>
        <fullName evidence="1">Uncharacterized protein</fullName>
    </submittedName>
</protein>
<dbReference type="STRING" id="1844.UG56_011540"/>
<name>A0A1J4N4X1_9ACTN</name>
<comment type="caution">
    <text evidence="1">The sequence shown here is derived from an EMBL/GenBank/DDBJ whole genome shotgun (WGS) entry which is preliminary data.</text>
</comment>
<gene>
    <name evidence="1" type="ORF">UG56_011540</name>
</gene>
<evidence type="ECO:0000313" key="1">
    <source>
        <dbReference type="EMBL" id="OIJ26598.1"/>
    </source>
</evidence>
<dbReference type="OrthoDB" id="3773711at2"/>
<keyword evidence="2" id="KW-1185">Reference proteome</keyword>